<dbReference type="SMART" id="SM00028">
    <property type="entry name" value="TPR"/>
    <property type="match status" value="4"/>
</dbReference>
<keyword evidence="4" id="KW-1185">Reference proteome</keyword>
<feature type="repeat" description="TPR" evidence="1">
    <location>
        <begin position="568"/>
        <end position="601"/>
    </location>
</feature>
<feature type="repeat" description="TPR" evidence="1">
    <location>
        <begin position="602"/>
        <end position="635"/>
    </location>
</feature>
<feature type="region of interest" description="Disordered" evidence="2">
    <location>
        <begin position="297"/>
        <end position="343"/>
    </location>
</feature>
<dbReference type="RefSeq" id="WP_126552006.1">
    <property type="nucleotide sequence ID" value="NZ_BIFS01000001.1"/>
</dbReference>
<dbReference type="PANTHER" id="PTHR23082:SF0">
    <property type="entry name" value="GENERAL TRANSCRIPTION FACTOR 3C POLYPEPTIDE 3"/>
    <property type="match status" value="1"/>
</dbReference>
<keyword evidence="1" id="KW-0802">TPR repeat</keyword>
<dbReference type="GO" id="GO:0000127">
    <property type="term" value="C:transcription factor TFIIIC complex"/>
    <property type="evidence" value="ECO:0007669"/>
    <property type="project" value="TreeGrafter"/>
</dbReference>
<dbReference type="InterPro" id="IPR039340">
    <property type="entry name" value="Tfc4/TFIIIC-102/Sfc4"/>
</dbReference>
<feature type="compositionally biased region" description="Acidic residues" evidence="2">
    <location>
        <begin position="300"/>
        <end position="343"/>
    </location>
</feature>
<dbReference type="PROSITE" id="PS50005">
    <property type="entry name" value="TPR"/>
    <property type="match status" value="3"/>
</dbReference>
<dbReference type="Gene3D" id="1.25.40.10">
    <property type="entry name" value="Tetratricopeptide repeat domain"/>
    <property type="match status" value="1"/>
</dbReference>
<feature type="region of interest" description="Disordered" evidence="2">
    <location>
        <begin position="641"/>
        <end position="669"/>
    </location>
</feature>
<evidence type="ECO:0000256" key="2">
    <source>
        <dbReference type="SAM" id="MobiDB-lite"/>
    </source>
</evidence>
<dbReference type="SUPFAM" id="SSF48452">
    <property type="entry name" value="TPR-like"/>
    <property type="match status" value="1"/>
</dbReference>
<dbReference type="AlphaFoldDB" id="A0A402AM80"/>
<sequence>MADQEDKKIVSQSEAALLKQYQQIAQALNESDNLAGAKAALEPINSQPKEAQVAFLKDLAKQKTREAADIIQAINTLSENKEIRKEARRRLIQLEGDDIYAKWTIPAGPSLTETIESFTQSDKGEEDPFLSELQSLFGQAEGLMGVPEHLDMVAEFLQEWGNQNYEEAFTYLSEESPLREGLSQENWIARRQTWAKKVQPHDLQVSFIQPVAEELGPDIAQVDVGWSIRLTTQPTLTIPECPQPTITFKETGRGWFWMRYTVVFEDEEWRVHDLTNEATRISELSEAEIQQRIEEINNQIEEESEEIEADVDEIEEDEEDEELEDEDEEDEEDEDEEDEDDEEMELFADALDHMNSIIRLGTQLLHHYDALIAKNPQQGVALYNDAFNLAGGIVDAERAAYYAQQLAEHIPSERGSALRNLAYSYHALASKFHNNDDHEEEERFDNMVEPTIREALKVEDSPENHILLATILIQHEENLEEAESHLRKAQKGPLTQEHSVDIAMGLAEIAMQREDTEMALHHFQDLAHLTPDDPQVWYRIGYLQHQLNHLKEASEALRQSIKLSPELTEAYTELASIHLLQEDVKKALEVAREGLDNNPEAADMYATIALIYMQSGDFRSADRYLSKGEDLDSDDEFVQEARQRYNAEYKQQRGPRGQNKSKHNKAKKR</sequence>
<evidence type="ECO:0000256" key="1">
    <source>
        <dbReference type="PROSITE-ProRule" id="PRU00339"/>
    </source>
</evidence>
<dbReference type="Proteomes" id="UP000287188">
    <property type="component" value="Unassembled WGS sequence"/>
</dbReference>
<evidence type="ECO:0000313" key="4">
    <source>
        <dbReference type="Proteomes" id="UP000287188"/>
    </source>
</evidence>
<dbReference type="EMBL" id="BIFS01000001">
    <property type="protein sequence ID" value="GCE20308.1"/>
    <property type="molecule type" value="Genomic_DNA"/>
</dbReference>
<dbReference type="PANTHER" id="PTHR23082">
    <property type="entry name" value="TRANSCRIPTION INITIATION FACTOR IIIC TFIIIC , POLYPEPTIDE 3-RELATED"/>
    <property type="match status" value="1"/>
</dbReference>
<dbReference type="OrthoDB" id="137282at2"/>
<gene>
    <name evidence="3" type="ORF">KDK_41080</name>
</gene>
<organism evidence="3 4">
    <name type="scientific">Dictyobacter kobayashii</name>
    <dbReference type="NCBI Taxonomy" id="2014872"/>
    <lineage>
        <taxon>Bacteria</taxon>
        <taxon>Bacillati</taxon>
        <taxon>Chloroflexota</taxon>
        <taxon>Ktedonobacteria</taxon>
        <taxon>Ktedonobacterales</taxon>
        <taxon>Dictyobacteraceae</taxon>
        <taxon>Dictyobacter</taxon>
    </lineage>
</organism>
<feature type="compositionally biased region" description="Basic residues" evidence="2">
    <location>
        <begin position="659"/>
        <end position="669"/>
    </location>
</feature>
<feature type="compositionally biased region" description="Basic and acidic residues" evidence="2">
    <location>
        <begin position="641"/>
        <end position="651"/>
    </location>
</feature>
<evidence type="ECO:0000313" key="3">
    <source>
        <dbReference type="EMBL" id="GCE20308.1"/>
    </source>
</evidence>
<reference evidence="4" key="1">
    <citation type="submission" date="2018-12" db="EMBL/GenBank/DDBJ databases">
        <title>Tengunoibacter tsumagoiensis gen. nov., sp. nov., Dictyobacter kobayashii sp. nov., D. alpinus sp. nov., and D. joshuensis sp. nov. and description of Dictyobacteraceae fam. nov. within the order Ktedonobacterales isolated from Tengu-no-mugimeshi.</title>
        <authorList>
            <person name="Wang C.M."/>
            <person name="Zheng Y."/>
            <person name="Sakai Y."/>
            <person name="Toyoda A."/>
            <person name="Minakuchi Y."/>
            <person name="Abe K."/>
            <person name="Yokota A."/>
            <person name="Yabe S."/>
        </authorList>
    </citation>
    <scope>NUCLEOTIDE SEQUENCE [LARGE SCALE GENOMIC DNA]</scope>
    <source>
        <strain evidence="4">Uno11</strain>
    </source>
</reference>
<accession>A0A402AM80</accession>
<dbReference type="Pfam" id="PF13181">
    <property type="entry name" value="TPR_8"/>
    <property type="match status" value="2"/>
</dbReference>
<protein>
    <submittedName>
        <fullName evidence="3">Uncharacterized protein</fullName>
    </submittedName>
</protein>
<feature type="repeat" description="TPR" evidence="1">
    <location>
        <begin position="534"/>
        <end position="567"/>
    </location>
</feature>
<proteinExistence type="predicted"/>
<dbReference type="InterPro" id="IPR011990">
    <property type="entry name" value="TPR-like_helical_dom_sf"/>
</dbReference>
<name>A0A402AM80_9CHLR</name>
<dbReference type="InterPro" id="IPR019734">
    <property type="entry name" value="TPR_rpt"/>
</dbReference>
<comment type="caution">
    <text evidence="3">The sequence shown here is derived from an EMBL/GenBank/DDBJ whole genome shotgun (WGS) entry which is preliminary data.</text>
</comment>
<dbReference type="GO" id="GO:0006383">
    <property type="term" value="P:transcription by RNA polymerase III"/>
    <property type="evidence" value="ECO:0007669"/>
    <property type="project" value="InterPro"/>
</dbReference>